<sequence length="212" mass="22518">MHFSLLPPAALLFLFASLASADHMTVTIFPAIPEVTEIVVHSSLVAMVGTAAVTSTDYAIGAKRAKPTPGVTSGFEFLNTDFYIDVTTYPSKNSQVLNYYTGIYPFTQVAEVTCSFEGTTSAVCQVTRLAEPTGTYVGEDSLVSSTVTYAPAQMTFVPVSLKEPTDENKIESITEESVQEAQGQPVSSASSLKTLRLPGLVASMVAVAVMLL</sequence>
<dbReference type="EMBL" id="JAVHNS010000004">
    <property type="protein sequence ID" value="KAK6358311.1"/>
    <property type="molecule type" value="Genomic_DNA"/>
</dbReference>
<name>A0AAV9VBP7_9PEZI</name>
<gene>
    <name evidence="2" type="ORF">TWF730_007657</name>
</gene>
<evidence type="ECO:0000313" key="3">
    <source>
        <dbReference type="Proteomes" id="UP001373714"/>
    </source>
</evidence>
<feature type="chain" id="PRO_5043922888" evidence="1">
    <location>
        <begin position="22"/>
        <end position="212"/>
    </location>
</feature>
<organism evidence="2 3">
    <name type="scientific">Orbilia blumenaviensis</name>
    <dbReference type="NCBI Taxonomy" id="1796055"/>
    <lineage>
        <taxon>Eukaryota</taxon>
        <taxon>Fungi</taxon>
        <taxon>Dikarya</taxon>
        <taxon>Ascomycota</taxon>
        <taxon>Pezizomycotina</taxon>
        <taxon>Orbiliomycetes</taxon>
        <taxon>Orbiliales</taxon>
        <taxon>Orbiliaceae</taxon>
        <taxon>Orbilia</taxon>
    </lineage>
</organism>
<proteinExistence type="predicted"/>
<dbReference type="Proteomes" id="UP001373714">
    <property type="component" value="Unassembled WGS sequence"/>
</dbReference>
<accession>A0AAV9VBP7</accession>
<keyword evidence="3" id="KW-1185">Reference proteome</keyword>
<evidence type="ECO:0000256" key="1">
    <source>
        <dbReference type="SAM" id="SignalP"/>
    </source>
</evidence>
<feature type="signal peptide" evidence="1">
    <location>
        <begin position="1"/>
        <end position="21"/>
    </location>
</feature>
<keyword evidence="1" id="KW-0732">Signal</keyword>
<evidence type="ECO:0000313" key="2">
    <source>
        <dbReference type="EMBL" id="KAK6358311.1"/>
    </source>
</evidence>
<comment type="caution">
    <text evidence="2">The sequence shown here is derived from an EMBL/GenBank/DDBJ whole genome shotgun (WGS) entry which is preliminary data.</text>
</comment>
<dbReference type="AlphaFoldDB" id="A0AAV9VBP7"/>
<reference evidence="2 3" key="1">
    <citation type="submission" date="2019-10" db="EMBL/GenBank/DDBJ databases">
        <authorList>
            <person name="Palmer J.M."/>
        </authorList>
    </citation>
    <scope>NUCLEOTIDE SEQUENCE [LARGE SCALE GENOMIC DNA]</scope>
    <source>
        <strain evidence="2 3">TWF730</strain>
    </source>
</reference>
<protein>
    <submittedName>
        <fullName evidence="2">Uncharacterized protein</fullName>
    </submittedName>
</protein>